<dbReference type="InterPro" id="IPR021136">
    <property type="entry name" value="Flagellar_hook_control-like_C"/>
</dbReference>
<feature type="compositionally biased region" description="Polar residues" evidence="1">
    <location>
        <begin position="419"/>
        <end position="429"/>
    </location>
</feature>
<dbReference type="RefSeq" id="WP_305730966.1">
    <property type="nucleotide sequence ID" value="NZ_OW150024.1"/>
</dbReference>
<feature type="compositionally biased region" description="Basic and acidic residues" evidence="1">
    <location>
        <begin position="430"/>
        <end position="439"/>
    </location>
</feature>
<dbReference type="CDD" id="cd17470">
    <property type="entry name" value="T3SS_Flik_C"/>
    <property type="match status" value="1"/>
</dbReference>
<dbReference type="EMBL" id="OW150024">
    <property type="protein sequence ID" value="CAH2029992.1"/>
    <property type="molecule type" value="Genomic_DNA"/>
</dbReference>
<evidence type="ECO:0000259" key="2">
    <source>
        <dbReference type="Pfam" id="PF02120"/>
    </source>
</evidence>
<gene>
    <name evidence="3" type="ORF">GEAMG1_0170</name>
</gene>
<dbReference type="PANTHER" id="PTHR37533:SF2">
    <property type="entry name" value="FLAGELLAR HOOK-LENGTH CONTROL PROTEIN"/>
    <property type="match status" value="1"/>
</dbReference>
<dbReference type="PANTHER" id="PTHR37533">
    <property type="entry name" value="FLAGELLAR HOOK-LENGTH CONTROL PROTEIN"/>
    <property type="match status" value="1"/>
</dbReference>
<keyword evidence="3" id="KW-0969">Cilium</keyword>
<dbReference type="Proteomes" id="UP001295463">
    <property type="component" value="Chromosome"/>
</dbReference>
<keyword evidence="4" id="KW-1185">Reference proteome</keyword>
<reference evidence="3 4" key="1">
    <citation type="submission" date="2022-03" db="EMBL/GenBank/DDBJ databases">
        <authorList>
            <person name="Koch H."/>
        </authorList>
    </citation>
    <scope>NUCLEOTIDE SEQUENCE [LARGE SCALE GENOMIC DNA]</scope>
    <source>
        <strain evidence="3 4">G1</strain>
    </source>
</reference>
<keyword evidence="3" id="KW-0966">Cell projection</keyword>
<dbReference type="InterPro" id="IPR052563">
    <property type="entry name" value="FliK"/>
</dbReference>
<evidence type="ECO:0000256" key="1">
    <source>
        <dbReference type="SAM" id="MobiDB-lite"/>
    </source>
</evidence>
<dbReference type="Gene3D" id="3.30.750.140">
    <property type="match status" value="1"/>
</dbReference>
<dbReference type="Pfam" id="PF02120">
    <property type="entry name" value="Flg_hook"/>
    <property type="match status" value="1"/>
</dbReference>
<accession>A0ABM9D430</accession>
<evidence type="ECO:0000313" key="4">
    <source>
        <dbReference type="Proteomes" id="UP001295463"/>
    </source>
</evidence>
<organism evidence="3 4">
    <name type="scientific">Trichlorobacter ammonificans</name>
    <dbReference type="NCBI Taxonomy" id="2916410"/>
    <lineage>
        <taxon>Bacteria</taxon>
        <taxon>Pseudomonadati</taxon>
        <taxon>Thermodesulfobacteriota</taxon>
        <taxon>Desulfuromonadia</taxon>
        <taxon>Geobacterales</taxon>
        <taxon>Geobacteraceae</taxon>
        <taxon>Trichlorobacter</taxon>
    </lineage>
</organism>
<keyword evidence="3" id="KW-0282">Flagellum</keyword>
<sequence length="597" mass="61619">MNAAQIFMMPLAGAAPADTSTNAASAANAAPLAGDPFSQVLSDLLDGNGVLSDPASESSTEASEHGTASWAELPATPSPDPALQQIVAATAGAVAVAAPQQTVQQTVVETAVGELQQQQAVPVQSTVPVMVSVNETAEHVETFASPKIEVSEATMSNRAVVGADATVRREAAVVAAQAAPVATAVQPQAAVVHDATVRTDGPVVAAQAAPVATAVQPQAAVAHDATVRAEVPVVAAQAAPAVSAVQPQAAAAHDVTVRAEVPVVAAQAAPAVSAVQPQAAAAHDATVRAEVPVVSAQAAPAVSAVQPQAAVAHEVTVRPEAPAVAPQDAAPLNRPHANASAEWWSYERLGKPVASPVEGGAQNRPAIAEEPVGNLLAVAGVKSPSEQPEPATATVTELTVEAPLQGRTPADGTGMQHPALSSTTATRSETVAHAERTAESNRPALSEQVTRQVAERLGSHDFKQGKERISLTLNPENLGKIQMNFQMDQQNLRIEIVAENRTVRDALVQQADLVKESLARQNITVEKFDIATSGERAFQQQYQQSPQQRGLYGSLYERQGGGRGVTAGASGGTDDYQVPDGLQYFEQQYESTFAYRA</sequence>
<evidence type="ECO:0000313" key="3">
    <source>
        <dbReference type="EMBL" id="CAH2029992.1"/>
    </source>
</evidence>
<protein>
    <submittedName>
        <fullName evidence="3">Flagellar hook-length control protein fliK</fullName>
    </submittedName>
</protein>
<proteinExistence type="predicted"/>
<name>A0ABM9D430_9BACT</name>
<feature type="region of interest" description="Disordered" evidence="1">
    <location>
        <begin position="48"/>
        <end position="77"/>
    </location>
</feature>
<dbReference type="InterPro" id="IPR038610">
    <property type="entry name" value="FliK-like_C_sf"/>
</dbReference>
<feature type="region of interest" description="Disordered" evidence="1">
    <location>
        <begin position="405"/>
        <end position="446"/>
    </location>
</feature>
<feature type="domain" description="Flagellar hook-length control protein-like C-terminal" evidence="2">
    <location>
        <begin position="461"/>
        <end position="536"/>
    </location>
</feature>